<reference evidence="1" key="1">
    <citation type="journal article" date="2023" name="G3 (Bethesda)">
        <title>Whole genome assemblies of Zophobas morio and Tenebrio molitor.</title>
        <authorList>
            <person name="Kaur S."/>
            <person name="Stinson S.A."/>
            <person name="diCenzo G.C."/>
        </authorList>
    </citation>
    <scope>NUCLEOTIDE SEQUENCE</scope>
    <source>
        <strain evidence="1">QUZm001</strain>
    </source>
</reference>
<organism evidence="1 2">
    <name type="scientific">Zophobas morio</name>
    <dbReference type="NCBI Taxonomy" id="2755281"/>
    <lineage>
        <taxon>Eukaryota</taxon>
        <taxon>Metazoa</taxon>
        <taxon>Ecdysozoa</taxon>
        <taxon>Arthropoda</taxon>
        <taxon>Hexapoda</taxon>
        <taxon>Insecta</taxon>
        <taxon>Pterygota</taxon>
        <taxon>Neoptera</taxon>
        <taxon>Endopterygota</taxon>
        <taxon>Coleoptera</taxon>
        <taxon>Polyphaga</taxon>
        <taxon>Cucujiformia</taxon>
        <taxon>Tenebrionidae</taxon>
        <taxon>Zophobas</taxon>
    </lineage>
</organism>
<evidence type="ECO:0000313" key="1">
    <source>
        <dbReference type="EMBL" id="KAJ3616733.1"/>
    </source>
</evidence>
<evidence type="ECO:0000313" key="2">
    <source>
        <dbReference type="Proteomes" id="UP001168821"/>
    </source>
</evidence>
<keyword evidence="2" id="KW-1185">Reference proteome</keyword>
<name>A0AA38HIZ0_9CUCU</name>
<accession>A0AA38HIZ0</accession>
<dbReference type="Proteomes" id="UP001168821">
    <property type="component" value="Unassembled WGS sequence"/>
</dbReference>
<comment type="caution">
    <text evidence="1">The sequence shown here is derived from an EMBL/GenBank/DDBJ whole genome shotgun (WGS) entry which is preliminary data.</text>
</comment>
<dbReference type="EMBL" id="JALNTZ010002931">
    <property type="protein sequence ID" value="KAJ3616733.1"/>
    <property type="molecule type" value="Genomic_DNA"/>
</dbReference>
<protein>
    <submittedName>
        <fullName evidence="1">Uncharacterized protein</fullName>
    </submittedName>
</protein>
<sequence>LPSGRGAPKRGGLAGCGAWSASSSDLKFLCIRPPPMVVFLVFFHSPRPKDRSLGRRSPAFAVLWNSNNSSIKSVQWCALQKWGT</sequence>
<feature type="non-terminal residue" evidence="1">
    <location>
        <position position="1"/>
    </location>
</feature>
<dbReference type="AlphaFoldDB" id="A0AA38HIZ0"/>
<proteinExistence type="predicted"/>
<gene>
    <name evidence="1" type="ORF">Zmor_009065</name>
</gene>